<dbReference type="EMBL" id="LR899009">
    <property type="protein sequence ID" value="CAD7079874.1"/>
    <property type="molecule type" value="Genomic_DNA"/>
</dbReference>
<name>A0A7R8YRV1_HERIL</name>
<evidence type="ECO:0008006" key="4">
    <source>
        <dbReference type="Google" id="ProtNLM"/>
    </source>
</evidence>
<reference evidence="2 3" key="1">
    <citation type="submission" date="2020-11" db="EMBL/GenBank/DDBJ databases">
        <authorList>
            <person name="Wallbank WR R."/>
            <person name="Pardo Diaz C."/>
            <person name="Kozak K."/>
            <person name="Martin S."/>
            <person name="Jiggins C."/>
            <person name="Moest M."/>
            <person name="Warren A I."/>
            <person name="Generalovic N T."/>
            <person name="Byers J.R.P. K."/>
            <person name="Montejo-Kovacevich G."/>
            <person name="Yen C E."/>
        </authorList>
    </citation>
    <scope>NUCLEOTIDE SEQUENCE [LARGE SCALE GENOMIC DNA]</scope>
</reference>
<sequence>MGKAQSKRSVDITTEVKKDDVPEEGTGKMGKIEDVDQLKPQVNGDTHHNENEDKEKSAETEGTENEKDLSTEKEQQPPQETAEPKANLESGDDAAVTTPTEDKPVENGNGTDDTLNESKNAAETSTTENGDSSKKPKKEKVKKKWSLRSISFGKKDKQKPPKKEEASTNGECEKVPEEAAEEATKNGDENAAEATSPTDEKSPVATPAENESKDVATPVTEAAAPVVNGSSEPAKEEKPVAEVAPTVIAEEKAPEKVEITTTEEPPKTESAPAADVAPVTESAPAVAPEPAKTEEVPAPAKIEVNAESIQDETKESNAEVVLSTSEQPQQADNDKEEKKIDEENNVKNIDGESAQNLPPPLPCTSPPSQVSVFALSDDNKDNVESEQLPPPPPVEIESNVVEPVLAKQSEAGIPETVANIEAVVEKQSKDDSESEKPSVAIEPIPEVIASSEISTPPPVVEEPASSIEAAVQLTEEAAPSTEVTAPSRVEAVQSAEVAAQSAEEVAAPSAEVAKEEEKSAVKTVEIDSHPQVLPTITLPEHSAINPEQIAETIALIDEVTQEAAMNVASQLEGEASSKIELPLHEQKTSVESETLPTDPSHPEEQTSTVPEQTSTSETSNTVEVVDPNLSKEESVVAQSLPDVVNEQADTNQAPTELIGDHGALAQQPAAIDVSSDVAKDEQKDKIEDIDSTVRPDETAEKVPVDETKLSTTPPATNACEMEDAPQAPKSKENGFGENHAADTSATESLNGQVDHKSIEEIKSDCSEKLISEPTTELAAGTVEVKE</sequence>
<evidence type="ECO:0000256" key="1">
    <source>
        <dbReference type="SAM" id="MobiDB-lite"/>
    </source>
</evidence>
<gene>
    <name evidence="2" type="ORF">HERILL_LOCUS3061</name>
</gene>
<feature type="region of interest" description="Disordered" evidence="1">
    <location>
        <begin position="568"/>
        <end position="643"/>
    </location>
</feature>
<keyword evidence="3" id="KW-1185">Reference proteome</keyword>
<dbReference type="OrthoDB" id="8196194at2759"/>
<feature type="compositionally biased region" description="Basic residues" evidence="1">
    <location>
        <begin position="135"/>
        <end position="146"/>
    </location>
</feature>
<evidence type="ECO:0000313" key="3">
    <source>
        <dbReference type="Proteomes" id="UP000594454"/>
    </source>
</evidence>
<feature type="compositionally biased region" description="Basic and acidic residues" evidence="1">
    <location>
        <begin position="677"/>
        <end position="708"/>
    </location>
</feature>
<feature type="region of interest" description="Disordered" evidence="1">
    <location>
        <begin position="425"/>
        <end position="464"/>
    </location>
</feature>
<feature type="compositionally biased region" description="Polar residues" evidence="1">
    <location>
        <begin position="741"/>
        <end position="751"/>
    </location>
</feature>
<feature type="compositionally biased region" description="Basic and acidic residues" evidence="1">
    <location>
        <begin position="249"/>
        <end position="258"/>
    </location>
</feature>
<feature type="compositionally biased region" description="Basic and acidic residues" evidence="1">
    <location>
        <begin position="425"/>
        <end position="436"/>
    </location>
</feature>
<feature type="compositionally biased region" description="Basic and acidic residues" evidence="1">
    <location>
        <begin position="45"/>
        <end position="75"/>
    </location>
</feature>
<accession>A0A7R8YRV1</accession>
<feature type="region of interest" description="Disordered" evidence="1">
    <location>
        <begin position="1"/>
        <end position="398"/>
    </location>
</feature>
<feature type="compositionally biased region" description="Basic and acidic residues" evidence="1">
    <location>
        <begin position="8"/>
        <end position="20"/>
    </location>
</feature>
<organism evidence="2 3">
    <name type="scientific">Hermetia illucens</name>
    <name type="common">Black soldier fly</name>
    <dbReference type="NCBI Taxonomy" id="343691"/>
    <lineage>
        <taxon>Eukaryota</taxon>
        <taxon>Metazoa</taxon>
        <taxon>Ecdysozoa</taxon>
        <taxon>Arthropoda</taxon>
        <taxon>Hexapoda</taxon>
        <taxon>Insecta</taxon>
        <taxon>Pterygota</taxon>
        <taxon>Neoptera</taxon>
        <taxon>Endopterygota</taxon>
        <taxon>Diptera</taxon>
        <taxon>Brachycera</taxon>
        <taxon>Stratiomyomorpha</taxon>
        <taxon>Stratiomyidae</taxon>
        <taxon>Hermetiinae</taxon>
        <taxon>Hermetia</taxon>
    </lineage>
</organism>
<feature type="compositionally biased region" description="Low complexity" evidence="1">
    <location>
        <begin position="611"/>
        <end position="625"/>
    </location>
</feature>
<feature type="compositionally biased region" description="Basic and acidic residues" evidence="1">
    <location>
        <begin position="753"/>
        <end position="770"/>
    </location>
</feature>
<dbReference type="Proteomes" id="UP000594454">
    <property type="component" value="Chromosome 1"/>
</dbReference>
<proteinExistence type="predicted"/>
<feature type="compositionally biased region" description="Polar residues" evidence="1">
    <location>
        <begin position="108"/>
        <end position="130"/>
    </location>
</feature>
<feature type="compositionally biased region" description="Basic and acidic residues" evidence="1">
    <location>
        <begin position="332"/>
        <end position="345"/>
    </location>
</feature>
<feature type="compositionally biased region" description="Low complexity" evidence="1">
    <location>
        <begin position="500"/>
        <end position="511"/>
    </location>
</feature>
<feature type="compositionally biased region" description="Low complexity" evidence="1">
    <location>
        <begin position="215"/>
        <end position="227"/>
    </location>
</feature>
<dbReference type="InParanoid" id="A0A7R8YRV1"/>
<dbReference type="AlphaFoldDB" id="A0A7R8YRV1"/>
<protein>
    <recommendedName>
        <fullName evidence="4">A-kinase anchor protein 200</fullName>
    </recommendedName>
</protein>
<feature type="compositionally biased region" description="Polar residues" evidence="1">
    <location>
        <begin position="322"/>
        <end position="331"/>
    </location>
</feature>
<evidence type="ECO:0000313" key="2">
    <source>
        <dbReference type="EMBL" id="CAD7079874.1"/>
    </source>
</evidence>
<dbReference type="OMA" id="NACEMED"/>
<feature type="region of interest" description="Disordered" evidence="1">
    <location>
        <begin position="661"/>
        <end position="786"/>
    </location>
</feature>
<feature type="compositionally biased region" description="Basic and acidic residues" evidence="1">
    <location>
        <begin position="153"/>
        <end position="188"/>
    </location>
</feature>
<feature type="compositionally biased region" description="Basic and acidic residues" evidence="1">
    <location>
        <begin position="575"/>
        <end position="590"/>
    </location>
</feature>
<feature type="compositionally biased region" description="Low complexity" evidence="1">
    <location>
        <begin position="259"/>
        <end position="274"/>
    </location>
</feature>
<feature type="region of interest" description="Disordered" evidence="1">
    <location>
        <begin position="500"/>
        <end position="520"/>
    </location>
</feature>
<dbReference type="FunCoup" id="A0A7R8YRV1">
    <property type="interactions" value="107"/>
</dbReference>